<dbReference type="AlphaFoldDB" id="A0AAE1KGL6"/>
<feature type="chain" id="PRO_5042442885" evidence="1">
    <location>
        <begin position="24"/>
        <end position="155"/>
    </location>
</feature>
<sequence length="155" mass="17231">MGGSLMMWGSAFVAVVLVVMAGAAELMPTQVANVPLRTQPPEEVSRPQFAQTLYKATDQVTVKNTLIPLWPSYTVEYQATHTTTVINQTIPTSTAEFATVVNTTVWYLSPLRDTDSSRVAATTYQTMEFHHQTVLYTDRANQSHTDYENNGLPFL</sequence>
<evidence type="ECO:0000313" key="3">
    <source>
        <dbReference type="EMBL" id="KAK3885682.1"/>
    </source>
</evidence>
<comment type="caution">
    <text evidence="2">The sequence shown here is derived from an EMBL/GenBank/DDBJ whole genome shotgun (WGS) entry which is preliminary data.</text>
</comment>
<name>A0AAE1KGL6_PETCI</name>
<keyword evidence="1" id="KW-0732">Signal</keyword>
<evidence type="ECO:0000256" key="1">
    <source>
        <dbReference type="SAM" id="SignalP"/>
    </source>
</evidence>
<feature type="signal peptide" evidence="1">
    <location>
        <begin position="1"/>
        <end position="23"/>
    </location>
</feature>
<reference evidence="2" key="1">
    <citation type="submission" date="2023-10" db="EMBL/GenBank/DDBJ databases">
        <title>Genome assemblies of two species of porcelain crab, Petrolisthes cinctipes and Petrolisthes manimaculis (Anomura: Porcellanidae).</title>
        <authorList>
            <person name="Angst P."/>
        </authorList>
    </citation>
    <scope>NUCLEOTIDE SEQUENCE</scope>
    <source>
        <strain evidence="2">PB745_01</strain>
        <tissue evidence="2">Gill</tissue>
    </source>
</reference>
<dbReference type="EMBL" id="JAWQEG010002284">
    <property type="protein sequence ID" value="KAK3872934.1"/>
    <property type="molecule type" value="Genomic_DNA"/>
</dbReference>
<proteinExistence type="predicted"/>
<accession>A0AAE1KGL6</accession>
<evidence type="ECO:0000313" key="2">
    <source>
        <dbReference type="EMBL" id="KAK3872934.1"/>
    </source>
</evidence>
<keyword evidence="4" id="KW-1185">Reference proteome</keyword>
<dbReference type="Proteomes" id="UP001286313">
    <property type="component" value="Unassembled WGS sequence"/>
</dbReference>
<dbReference type="EMBL" id="JAWQEG010000776">
    <property type="protein sequence ID" value="KAK3885682.1"/>
    <property type="molecule type" value="Genomic_DNA"/>
</dbReference>
<gene>
    <name evidence="3" type="ORF">Pcinc_010118</name>
    <name evidence="2" type="ORF">Pcinc_022019</name>
</gene>
<evidence type="ECO:0000313" key="4">
    <source>
        <dbReference type="Proteomes" id="UP001286313"/>
    </source>
</evidence>
<protein>
    <submittedName>
        <fullName evidence="2">Uncharacterized protein</fullName>
    </submittedName>
</protein>
<organism evidence="2 4">
    <name type="scientific">Petrolisthes cinctipes</name>
    <name type="common">Flat porcelain crab</name>
    <dbReference type="NCBI Taxonomy" id="88211"/>
    <lineage>
        <taxon>Eukaryota</taxon>
        <taxon>Metazoa</taxon>
        <taxon>Ecdysozoa</taxon>
        <taxon>Arthropoda</taxon>
        <taxon>Crustacea</taxon>
        <taxon>Multicrustacea</taxon>
        <taxon>Malacostraca</taxon>
        <taxon>Eumalacostraca</taxon>
        <taxon>Eucarida</taxon>
        <taxon>Decapoda</taxon>
        <taxon>Pleocyemata</taxon>
        <taxon>Anomura</taxon>
        <taxon>Galatheoidea</taxon>
        <taxon>Porcellanidae</taxon>
        <taxon>Petrolisthes</taxon>
    </lineage>
</organism>